<dbReference type="EMBL" id="QGTJ01000008">
    <property type="protein sequence ID" value="PWV60208.1"/>
    <property type="molecule type" value="Genomic_DNA"/>
</dbReference>
<comment type="caution">
    <text evidence="7">The sequence shown here is derived from an EMBL/GenBank/DDBJ whole genome shotgun (WGS) entry which is preliminary data.</text>
</comment>
<evidence type="ECO:0000256" key="1">
    <source>
        <dbReference type="ARBA" id="ARBA00004651"/>
    </source>
</evidence>
<dbReference type="GO" id="GO:0005886">
    <property type="term" value="C:plasma membrane"/>
    <property type="evidence" value="ECO:0007669"/>
    <property type="project" value="UniProtKB-SubCell"/>
</dbReference>
<feature type="transmembrane region" description="Helical" evidence="6">
    <location>
        <begin position="75"/>
        <end position="98"/>
    </location>
</feature>
<evidence type="ECO:0000313" key="7">
    <source>
        <dbReference type="EMBL" id="PWV60208.1"/>
    </source>
</evidence>
<evidence type="ECO:0000256" key="3">
    <source>
        <dbReference type="ARBA" id="ARBA00022692"/>
    </source>
</evidence>
<keyword evidence="2" id="KW-1003">Cell membrane</keyword>
<evidence type="ECO:0000256" key="5">
    <source>
        <dbReference type="ARBA" id="ARBA00023136"/>
    </source>
</evidence>
<dbReference type="OrthoDB" id="9804822at2"/>
<protein>
    <submittedName>
        <fullName evidence="7">Threonine/homoserine/homoserine lactone efflux protein</fullName>
    </submittedName>
</protein>
<feature type="transmembrane region" description="Helical" evidence="6">
    <location>
        <begin position="191"/>
        <end position="210"/>
    </location>
</feature>
<sequence length="212" mass="21943">MSALSAFVVALVIVYVMPGPDMILLLETAASRGRAAALATAAGLGLARSCHVAMAALGLTALFRAAPWTFDAVRLLGGAYLVWLGVRLFSAGGGSSVSTTPALAVGQADYAKAFRRGLLINLLNPKALIFCSVLLPQFIDVTHGAIGAQFLLLGVILVTIGLAFDVLYALAGSALGRCFDAAPLFARARNALFSTVLIALGAKLMLLEPLTR</sequence>
<evidence type="ECO:0000256" key="4">
    <source>
        <dbReference type="ARBA" id="ARBA00022989"/>
    </source>
</evidence>
<evidence type="ECO:0000256" key="2">
    <source>
        <dbReference type="ARBA" id="ARBA00022475"/>
    </source>
</evidence>
<dbReference type="RefSeq" id="WP_110019311.1">
    <property type="nucleotide sequence ID" value="NZ_QGTJ01000008.1"/>
</dbReference>
<keyword evidence="4 6" id="KW-1133">Transmembrane helix</keyword>
<gene>
    <name evidence="7" type="ORF">C7443_108137</name>
</gene>
<comment type="subcellular location">
    <subcellularLocation>
        <location evidence="1">Cell membrane</location>
        <topology evidence="1">Multi-pass membrane protein</topology>
    </subcellularLocation>
</comment>
<proteinExistence type="predicted"/>
<dbReference type="GO" id="GO:0015171">
    <property type="term" value="F:amino acid transmembrane transporter activity"/>
    <property type="evidence" value="ECO:0007669"/>
    <property type="project" value="TreeGrafter"/>
</dbReference>
<name>A0A317MTK7_9GAMM</name>
<dbReference type="AlphaFoldDB" id="A0A317MTK7"/>
<feature type="transmembrane region" description="Helical" evidence="6">
    <location>
        <begin position="150"/>
        <end position="171"/>
    </location>
</feature>
<organism evidence="7 8">
    <name type="scientific">Plasticicumulans acidivorans</name>
    <dbReference type="NCBI Taxonomy" id="886464"/>
    <lineage>
        <taxon>Bacteria</taxon>
        <taxon>Pseudomonadati</taxon>
        <taxon>Pseudomonadota</taxon>
        <taxon>Gammaproteobacteria</taxon>
        <taxon>Candidatus Competibacteraceae</taxon>
        <taxon>Plasticicumulans</taxon>
    </lineage>
</organism>
<evidence type="ECO:0000256" key="6">
    <source>
        <dbReference type="SAM" id="Phobius"/>
    </source>
</evidence>
<feature type="transmembrane region" description="Helical" evidence="6">
    <location>
        <begin position="42"/>
        <end position="63"/>
    </location>
</feature>
<keyword evidence="5 6" id="KW-0472">Membrane</keyword>
<dbReference type="PIRSF" id="PIRSF006324">
    <property type="entry name" value="LeuE"/>
    <property type="match status" value="1"/>
</dbReference>
<reference evidence="7 8" key="1">
    <citation type="submission" date="2018-05" db="EMBL/GenBank/DDBJ databases">
        <title>Genomic Encyclopedia of Type Strains, Phase IV (KMG-IV): sequencing the most valuable type-strain genomes for metagenomic binning, comparative biology and taxonomic classification.</title>
        <authorList>
            <person name="Goeker M."/>
        </authorList>
    </citation>
    <scope>NUCLEOTIDE SEQUENCE [LARGE SCALE GENOMIC DNA]</scope>
    <source>
        <strain evidence="7 8">DSM 23606</strain>
    </source>
</reference>
<dbReference type="PANTHER" id="PTHR30086">
    <property type="entry name" value="ARGININE EXPORTER PROTEIN ARGO"/>
    <property type="match status" value="1"/>
</dbReference>
<dbReference type="Proteomes" id="UP000246569">
    <property type="component" value="Unassembled WGS sequence"/>
</dbReference>
<keyword evidence="3 6" id="KW-0812">Transmembrane</keyword>
<dbReference type="PANTHER" id="PTHR30086:SF20">
    <property type="entry name" value="ARGININE EXPORTER PROTEIN ARGO-RELATED"/>
    <property type="match status" value="1"/>
</dbReference>
<feature type="transmembrane region" description="Helical" evidence="6">
    <location>
        <begin position="118"/>
        <end position="138"/>
    </location>
</feature>
<dbReference type="InterPro" id="IPR001123">
    <property type="entry name" value="LeuE-type"/>
</dbReference>
<dbReference type="Pfam" id="PF01810">
    <property type="entry name" value="LysE"/>
    <property type="match status" value="1"/>
</dbReference>
<accession>A0A317MTK7</accession>
<evidence type="ECO:0000313" key="8">
    <source>
        <dbReference type="Proteomes" id="UP000246569"/>
    </source>
</evidence>
<keyword evidence="8" id="KW-1185">Reference proteome</keyword>